<dbReference type="SMART" id="SM00409">
    <property type="entry name" value="IG"/>
    <property type="match status" value="2"/>
</dbReference>
<accession>A0A9N7Z564</accession>
<evidence type="ECO:0000256" key="3">
    <source>
        <dbReference type="SAM" id="MobiDB-lite"/>
    </source>
</evidence>
<dbReference type="PANTHER" id="PTHR11481:SF64">
    <property type="entry name" value="FC RECEPTOR-LIKE PROTEIN 4"/>
    <property type="match status" value="1"/>
</dbReference>
<gene>
    <name evidence="5" type="ORF">PLEPLA_LOCUS39421</name>
</gene>
<keyword evidence="2" id="KW-1015">Disulfide bond</keyword>
<dbReference type="InterPro" id="IPR036179">
    <property type="entry name" value="Ig-like_dom_sf"/>
</dbReference>
<dbReference type="AlphaFoldDB" id="A0A9N7Z564"/>
<dbReference type="SUPFAM" id="SSF48726">
    <property type="entry name" value="Immunoglobulin"/>
    <property type="match status" value="2"/>
</dbReference>
<feature type="compositionally biased region" description="Polar residues" evidence="3">
    <location>
        <begin position="200"/>
        <end position="216"/>
    </location>
</feature>
<protein>
    <recommendedName>
        <fullName evidence="4">Ig-like domain-containing protein</fullName>
    </recommendedName>
</protein>
<evidence type="ECO:0000313" key="5">
    <source>
        <dbReference type="EMBL" id="CAB1451695.1"/>
    </source>
</evidence>
<feature type="domain" description="Ig-like" evidence="4">
    <location>
        <begin position="12"/>
        <end position="193"/>
    </location>
</feature>
<dbReference type="InterPro" id="IPR003599">
    <property type="entry name" value="Ig_sub"/>
</dbReference>
<keyword evidence="6" id="KW-1185">Reference proteome</keyword>
<dbReference type="Pfam" id="PF13927">
    <property type="entry name" value="Ig_3"/>
    <property type="match status" value="1"/>
</dbReference>
<dbReference type="InterPro" id="IPR013783">
    <property type="entry name" value="Ig-like_fold"/>
</dbReference>
<dbReference type="PANTHER" id="PTHR11481">
    <property type="entry name" value="IMMUNOGLOBULIN FC RECEPTOR"/>
    <property type="match status" value="1"/>
</dbReference>
<dbReference type="InterPro" id="IPR007110">
    <property type="entry name" value="Ig-like_dom"/>
</dbReference>
<dbReference type="GO" id="GO:0009897">
    <property type="term" value="C:external side of plasma membrane"/>
    <property type="evidence" value="ECO:0007669"/>
    <property type="project" value="TreeGrafter"/>
</dbReference>
<name>A0A9N7Z564_PLEPL</name>
<evidence type="ECO:0000313" key="6">
    <source>
        <dbReference type="Proteomes" id="UP001153269"/>
    </source>
</evidence>
<organism evidence="5 6">
    <name type="scientific">Pleuronectes platessa</name>
    <name type="common">European plaice</name>
    <dbReference type="NCBI Taxonomy" id="8262"/>
    <lineage>
        <taxon>Eukaryota</taxon>
        <taxon>Metazoa</taxon>
        <taxon>Chordata</taxon>
        <taxon>Craniata</taxon>
        <taxon>Vertebrata</taxon>
        <taxon>Euteleostomi</taxon>
        <taxon>Actinopterygii</taxon>
        <taxon>Neopterygii</taxon>
        <taxon>Teleostei</taxon>
        <taxon>Neoteleostei</taxon>
        <taxon>Acanthomorphata</taxon>
        <taxon>Carangaria</taxon>
        <taxon>Pleuronectiformes</taxon>
        <taxon>Pleuronectoidei</taxon>
        <taxon>Pleuronectidae</taxon>
        <taxon>Pleuronectes</taxon>
    </lineage>
</organism>
<dbReference type="GO" id="GO:0007166">
    <property type="term" value="P:cell surface receptor signaling pathway"/>
    <property type="evidence" value="ECO:0007669"/>
    <property type="project" value="TreeGrafter"/>
</dbReference>
<dbReference type="GO" id="GO:0004888">
    <property type="term" value="F:transmembrane signaling receptor activity"/>
    <property type="evidence" value="ECO:0007669"/>
    <property type="project" value="TreeGrafter"/>
</dbReference>
<keyword evidence="1" id="KW-0732">Signal</keyword>
<dbReference type="InterPro" id="IPR050488">
    <property type="entry name" value="Ig_Fc_receptor"/>
</dbReference>
<proteinExistence type="predicted"/>
<dbReference type="GO" id="GO:0006955">
    <property type="term" value="P:immune response"/>
    <property type="evidence" value="ECO:0007669"/>
    <property type="project" value="TreeGrafter"/>
</dbReference>
<evidence type="ECO:0000259" key="4">
    <source>
        <dbReference type="PROSITE" id="PS50835"/>
    </source>
</evidence>
<dbReference type="Gene3D" id="2.60.40.10">
    <property type="entry name" value="Immunoglobulins"/>
    <property type="match status" value="2"/>
</dbReference>
<dbReference type="Proteomes" id="UP001153269">
    <property type="component" value="Unassembled WGS sequence"/>
</dbReference>
<comment type="caution">
    <text evidence="5">The sequence shown here is derived from an EMBL/GenBank/DDBJ whole genome shotgun (WGS) entry which is preliminary data.</text>
</comment>
<evidence type="ECO:0000256" key="1">
    <source>
        <dbReference type="ARBA" id="ARBA00022729"/>
    </source>
</evidence>
<dbReference type="EMBL" id="CADEAL010004098">
    <property type="protein sequence ID" value="CAB1451695.1"/>
    <property type="molecule type" value="Genomic_DNA"/>
</dbReference>
<feature type="region of interest" description="Disordered" evidence="3">
    <location>
        <begin position="189"/>
        <end position="219"/>
    </location>
</feature>
<evidence type="ECO:0000256" key="2">
    <source>
        <dbReference type="ARBA" id="ARBA00023157"/>
    </source>
</evidence>
<dbReference type="PROSITE" id="PS50835">
    <property type="entry name" value="IG_LIKE"/>
    <property type="match status" value="1"/>
</dbReference>
<reference evidence="5" key="1">
    <citation type="submission" date="2020-03" db="EMBL/GenBank/DDBJ databases">
        <authorList>
            <person name="Weist P."/>
        </authorList>
    </citation>
    <scope>NUCLEOTIDE SEQUENCE</scope>
</reference>
<sequence length="232" mass="25433">MTSDLGRELPPPSLSLTPDTRQMFSGECFTLQCLTSQTYSSGWKLVHFSPDLKAGTSNLTVHYSPPGGSMSPYKSEAFVFTAASGTSGVYWCEGARGRSNAVNITVSYGDIILKTQASPVFTADDVTLCCQYQSGKHKQTSFFKNGALIDSNSSSGSDRVIKMTLKNVTREDEGFYRCASHDRQLQSPESWLSVRPDRGNLTSEETPDSTGQSVDEQNVCPFIAEEDIRKSY</sequence>